<keyword evidence="3" id="KW-0328">Glycosyltransferase</keyword>
<evidence type="ECO:0000256" key="3">
    <source>
        <dbReference type="ARBA" id="ARBA00022676"/>
    </source>
</evidence>
<sequence length="331" mass="35485">MPNLLHPVIAIPARNEADRLPRLLRALDHQDYASAATPLQLVLVLNNTTDGSAAVVAELTPSLKRLSVKIVEVAFEPKDAHVGSARRLAMELAASLVGAEGVILTTDADGAPSPDWVSKNLAAIDRGADIVGGRIIGDQAEEAALGAGFQTRAAKYARYAALSDELASLVDPIEHDPWPRHQDHTGGSIAVRADVYRAVGGLPALPFREDIAFVEAVVRAGYRLVHPQDVTVTVSARTVGRAPGGMADCVRTWVEDENAGKPILVEAPADILARLHRRSTIRHRPDLAQGERLRLLELETGLDALGTIQIEAATEILRSMILELTEQRNAA</sequence>
<evidence type="ECO:0000256" key="5">
    <source>
        <dbReference type="ARBA" id="ARBA00023136"/>
    </source>
</evidence>
<dbReference type="PANTHER" id="PTHR43646:SF2">
    <property type="entry name" value="GLYCOSYLTRANSFERASE 2-LIKE DOMAIN-CONTAINING PROTEIN"/>
    <property type="match status" value="1"/>
</dbReference>
<accession>A0A6M1SP01</accession>
<dbReference type="InterPro" id="IPR001173">
    <property type="entry name" value="Glyco_trans_2-like"/>
</dbReference>
<feature type="domain" description="Glycosyltransferase 2-like" evidence="6">
    <location>
        <begin position="9"/>
        <end position="142"/>
    </location>
</feature>
<evidence type="ECO:0000259" key="6">
    <source>
        <dbReference type="Pfam" id="PF00535"/>
    </source>
</evidence>
<dbReference type="RefSeq" id="WP_164534611.1">
    <property type="nucleotide sequence ID" value="NZ_JAALFG010000002.1"/>
</dbReference>
<evidence type="ECO:0000313" key="8">
    <source>
        <dbReference type="Proteomes" id="UP000474802"/>
    </source>
</evidence>
<protein>
    <submittedName>
        <fullName evidence="7">Glycosyltransferase</fullName>
    </submittedName>
</protein>
<reference evidence="7 8" key="2">
    <citation type="submission" date="2020-03" db="EMBL/GenBank/DDBJ databases">
        <title>Devosia chinhatensis sp. nov., isolated from a hexachlorocyclohexane (HCH) dump site in India.</title>
        <authorList>
            <person name="Kumar M."/>
            <person name="Lal R."/>
        </authorList>
    </citation>
    <scope>NUCLEOTIDE SEQUENCE [LARGE SCALE GENOMIC DNA]</scope>
    <source>
        <strain evidence="7 8">H239</strain>
    </source>
</reference>
<dbReference type="Gene3D" id="3.90.550.10">
    <property type="entry name" value="Spore Coat Polysaccharide Biosynthesis Protein SpsA, Chain A"/>
    <property type="match status" value="1"/>
</dbReference>
<name>A0A6M1SP01_9HYPH</name>
<gene>
    <name evidence="7" type="ORF">G5575_12730</name>
</gene>
<dbReference type="AlphaFoldDB" id="A0A6M1SP01"/>
<evidence type="ECO:0000256" key="2">
    <source>
        <dbReference type="ARBA" id="ARBA00022475"/>
    </source>
</evidence>
<dbReference type="SUPFAM" id="SSF53448">
    <property type="entry name" value="Nucleotide-diphospho-sugar transferases"/>
    <property type="match status" value="1"/>
</dbReference>
<evidence type="ECO:0000256" key="1">
    <source>
        <dbReference type="ARBA" id="ARBA00004236"/>
    </source>
</evidence>
<comment type="caution">
    <text evidence="7">The sequence shown here is derived from an EMBL/GenBank/DDBJ whole genome shotgun (WGS) entry which is preliminary data.</text>
</comment>
<evidence type="ECO:0000313" key="7">
    <source>
        <dbReference type="EMBL" id="NGP18404.1"/>
    </source>
</evidence>
<dbReference type="InterPro" id="IPR029044">
    <property type="entry name" value="Nucleotide-diphossugar_trans"/>
</dbReference>
<dbReference type="GO" id="GO:0005886">
    <property type="term" value="C:plasma membrane"/>
    <property type="evidence" value="ECO:0007669"/>
    <property type="project" value="UniProtKB-SubCell"/>
</dbReference>
<evidence type="ECO:0000256" key="4">
    <source>
        <dbReference type="ARBA" id="ARBA00022679"/>
    </source>
</evidence>
<dbReference type="EMBL" id="JAALFG010000002">
    <property type="protein sequence ID" value="NGP18404.1"/>
    <property type="molecule type" value="Genomic_DNA"/>
</dbReference>
<dbReference type="GO" id="GO:0016757">
    <property type="term" value="F:glycosyltransferase activity"/>
    <property type="evidence" value="ECO:0007669"/>
    <property type="project" value="UniProtKB-KW"/>
</dbReference>
<keyword evidence="5" id="KW-0472">Membrane</keyword>
<keyword evidence="2" id="KW-1003">Cell membrane</keyword>
<proteinExistence type="predicted"/>
<organism evidence="7 8">
    <name type="scientific">Devosia aurantiaca</name>
    <dbReference type="NCBI Taxonomy" id="2714858"/>
    <lineage>
        <taxon>Bacteria</taxon>
        <taxon>Pseudomonadati</taxon>
        <taxon>Pseudomonadota</taxon>
        <taxon>Alphaproteobacteria</taxon>
        <taxon>Hyphomicrobiales</taxon>
        <taxon>Devosiaceae</taxon>
        <taxon>Devosia</taxon>
    </lineage>
</organism>
<reference evidence="7 8" key="1">
    <citation type="submission" date="2020-02" db="EMBL/GenBank/DDBJ databases">
        <authorList>
            <person name="Khan S.A."/>
            <person name="Jeon C.O."/>
            <person name="Chun B.H."/>
        </authorList>
    </citation>
    <scope>NUCLEOTIDE SEQUENCE [LARGE SCALE GENOMIC DNA]</scope>
    <source>
        <strain evidence="7 8">H239</strain>
    </source>
</reference>
<keyword evidence="8" id="KW-1185">Reference proteome</keyword>
<dbReference type="Pfam" id="PF00535">
    <property type="entry name" value="Glycos_transf_2"/>
    <property type="match status" value="1"/>
</dbReference>
<dbReference type="Proteomes" id="UP000474802">
    <property type="component" value="Unassembled WGS sequence"/>
</dbReference>
<comment type="subcellular location">
    <subcellularLocation>
        <location evidence="1">Cell membrane</location>
    </subcellularLocation>
</comment>
<keyword evidence="4 7" id="KW-0808">Transferase</keyword>
<dbReference type="PANTHER" id="PTHR43646">
    <property type="entry name" value="GLYCOSYLTRANSFERASE"/>
    <property type="match status" value="1"/>
</dbReference>